<accession>W9HIF2</accession>
<dbReference type="InterPro" id="IPR036833">
    <property type="entry name" value="BetaGal_dom3_sf"/>
</dbReference>
<proteinExistence type="predicted"/>
<evidence type="ECO:0000256" key="1">
    <source>
        <dbReference type="ARBA" id="ARBA00022801"/>
    </source>
</evidence>
<dbReference type="Proteomes" id="UP000030753">
    <property type="component" value="Unassembled WGS sequence"/>
</dbReference>
<dbReference type="PANTHER" id="PTHR42037">
    <property type="match status" value="1"/>
</dbReference>
<keyword evidence="1" id="KW-0378">Hydrolase</keyword>
<evidence type="ECO:0000313" key="5">
    <source>
        <dbReference type="Proteomes" id="UP000030753"/>
    </source>
</evidence>
<dbReference type="HOGENOM" id="CLU_317351_0_0_1"/>
<organism evidence="4 5">
    <name type="scientific">Fusarium oxysporum NRRL 32931</name>
    <dbReference type="NCBI Taxonomy" id="660029"/>
    <lineage>
        <taxon>Eukaryota</taxon>
        <taxon>Fungi</taxon>
        <taxon>Dikarya</taxon>
        <taxon>Ascomycota</taxon>
        <taxon>Pezizomycotina</taxon>
        <taxon>Sordariomycetes</taxon>
        <taxon>Hypocreomycetidae</taxon>
        <taxon>Hypocreales</taxon>
        <taxon>Nectriaceae</taxon>
        <taxon>Fusarium</taxon>
        <taxon>Fusarium oxysporum species complex</taxon>
    </lineage>
</organism>
<gene>
    <name evidence="4" type="ORF">FOYG_14145</name>
</gene>
<dbReference type="OrthoDB" id="3251507at2759"/>
<dbReference type="Pfam" id="PF13364">
    <property type="entry name" value="BetaGal_ABD2"/>
    <property type="match status" value="1"/>
</dbReference>
<protein>
    <recommendedName>
        <fullName evidence="3">Beta-galactosidase domain-containing protein</fullName>
    </recommendedName>
</protein>
<reference evidence="4 5" key="1">
    <citation type="submission" date="2011-06" db="EMBL/GenBank/DDBJ databases">
        <title>The Genome Sequence of Fusarium oxysporum FOSC 3-a.</title>
        <authorList>
            <consortium name="The Broad Institute Genome Sequencing Platform"/>
            <person name="Ma L.-J."/>
            <person name="Gale L.R."/>
            <person name="Schwartz D.C."/>
            <person name="Zhou S."/>
            <person name="Corby-Kistler H."/>
            <person name="Young S.K."/>
            <person name="Zeng Q."/>
            <person name="Gargeya S."/>
            <person name="Fitzgerald M."/>
            <person name="Haas B."/>
            <person name="Abouelleil A."/>
            <person name="Alvarado L."/>
            <person name="Arachchi H.M."/>
            <person name="Berlin A."/>
            <person name="Brown A."/>
            <person name="Chapman S.B."/>
            <person name="Chen Z."/>
            <person name="Dunbar C."/>
            <person name="Freedman E."/>
            <person name="Gearin G."/>
            <person name="Gellesch M."/>
            <person name="Goldberg J."/>
            <person name="Griggs A."/>
            <person name="Gujja S."/>
            <person name="Heiman D."/>
            <person name="Howarth C."/>
            <person name="Larson L."/>
            <person name="Lui A."/>
            <person name="MacDonald P.J.P."/>
            <person name="Mehta T."/>
            <person name="Montmayeur A."/>
            <person name="Murphy C."/>
            <person name="Neiman D."/>
            <person name="Pearson M."/>
            <person name="Priest M."/>
            <person name="Roberts A."/>
            <person name="Saif S."/>
            <person name="Shea T."/>
            <person name="Shenoy N."/>
            <person name="Sisk P."/>
            <person name="Stolte C."/>
            <person name="Sykes S."/>
            <person name="Wortman J."/>
            <person name="Nusbaum C."/>
            <person name="Birren B."/>
        </authorList>
    </citation>
    <scope>NUCLEOTIDE SEQUENCE [LARGE SCALE GENOMIC DNA]</scope>
    <source>
        <strain evidence="5">FOSC 3-a</strain>
    </source>
</reference>
<evidence type="ECO:0000259" key="3">
    <source>
        <dbReference type="SMART" id="SM01029"/>
    </source>
</evidence>
<dbReference type="InterPro" id="IPR025972">
    <property type="entry name" value="BetaGal_dom3"/>
</dbReference>
<dbReference type="EMBL" id="JH717848">
    <property type="protein sequence ID" value="EWY82022.1"/>
    <property type="molecule type" value="Genomic_DNA"/>
</dbReference>
<name>W9HIF2_FUSOX</name>
<dbReference type="Gene3D" id="2.102.20.10">
    <property type="entry name" value="Beta-galactosidase, domain 2"/>
    <property type="match status" value="1"/>
</dbReference>
<dbReference type="SMART" id="SM01029">
    <property type="entry name" value="BetaGal_dom2"/>
    <property type="match status" value="1"/>
</dbReference>
<dbReference type="AlphaFoldDB" id="W9HIF2"/>
<dbReference type="InterPro" id="IPR025300">
    <property type="entry name" value="BetaGal_jelly_roll_dom"/>
</dbReference>
<sequence>MCPRRRLGEDPEFDALTGLEPLFRAFVSKIAFLCCTEVGGGAISACAVLQLPDCIQYVIGFNQQSSTRREKIQASIASILHLFSAIPPEHSAERENLRTQALHASLELCKSRVNGYLKSLKVHLQECIEACERESTQESESTQNEMSQILGLLQPYFDTCHSKSVNRFIVCDLVTSINRFFKSHIFADVRRRLAREDNMMSTTYWSDFVHVAGRLLTYKRAVDLMDLVAAIWPQLFSDIQICMIPSSSTVSDDSFKNQSGVLPLKPWTAVQIMSKMSSDESLLGRFAAQLGSLSVHDIDAKVSELWRSAPKPTVHAEVLVHDWLENTEGGIRPERFFNRWKFIGSSKPPCKLCSYFFDEYPTDVQVRPSHQNAYFAWRMPDVYEHQGEESSRKRMLVMESIKTRIRADVERMLSEKLADGRPHDSSAYISLRRGITSGPPNNPISLEATAQLLESCTLSTTQEQSATDRESFKEVVKVLDENEVVLDENHEEELLFKGRSAVRKTDISSCYLARALKNREFKVLVSDFSIGASRKKITYATLEILTAVDLGDRQVVVFWAPDGEQGEFLLKGATSAKFVSGKGDKKSFTKIKNGIVANVVAGEEMSVIDFSNHVEAVVVDRRSAYKFWAPTLDNNPLAWENSTGDGPYLVRSASIKGDTININGDWDEETTVEIWAPNTIRKVSFNGEKLQVTKSKASLPAFLLSVTGNRSTKLQREAAPDPRGILNATLVAADGSAANFTSWKVTGNAGANHLIDPVRGTYNEGGLHAERLGWHLPGYDDNKWKTGSPSYGFKGATARFYPSVVPLDVPKGYDASLSFTLHTEKRPSFGLSCMSMAISMGRLYRTSLTRQLFLFTVVPGILNYQGDNTIGLNIWAMDEAGGSVDVNWKIDGIYRSGLNPLFNTEYLQPGWEDRSQYA</sequence>
<dbReference type="InterPro" id="IPR018954">
    <property type="entry name" value="Betagal_dom2"/>
</dbReference>
<dbReference type="InterPro" id="IPR037110">
    <property type="entry name" value="Betagal_dom2_sf"/>
</dbReference>
<dbReference type="SUPFAM" id="SSF49785">
    <property type="entry name" value="Galactose-binding domain-like"/>
    <property type="match status" value="1"/>
</dbReference>
<dbReference type="Gene3D" id="2.60.120.260">
    <property type="entry name" value="Galactose-binding domain-like"/>
    <property type="match status" value="1"/>
</dbReference>
<dbReference type="InterPro" id="IPR008979">
    <property type="entry name" value="Galactose-bd-like_sf"/>
</dbReference>
<dbReference type="GO" id="GO:0004565">
    <property type="term" value="F:beta-galactosidase activity"/>
    <property type="evidence" value="ECO:0007669"/>
    <property type="project" value="UniProtKB-ARBA"/>
</dbReference>
<dbReference type="SUPFAM" id="SSF51011">
    <property type="entry name" value="Glycosyl hydrolase domain"/>
    <property type="match status" value="1"/>
</dbReference>
<dbReference type="SUPFAM" id="SSF117100">
    <property type="entry name" value="Beta-galactosidase LacA, domain 3"/>
    <property type="match status" value="1"/>
</dbReference>
<dbReference type="Gene3D" id="2.60.390.10">
    <property type="entry name" value="Beta-galactosidase, domain 3"/>
    <property type="match status" value="1"/>
</dbReference>
<dbReference type="InterPro" id="IPR027796">
    <property type="entry name" value="OTT_1508_deam-like"/>
</dbReference>
<dbReference type="Pfam" id="PF13363">
    <property type="entry name" value="BetaGal_dom3"/>
    <property type="match status" value="1"/>
</dbReference>
<evidence type="ECO:0000256" key="2">
    <source>
        <dbReference type="ARBA" id="ARBA00023295"/>
    </source>
</evidence>
<evidence type="ECO:0000313" key="4">
    <source>
        <dbReference type="EMBL" id="EWY82022.1"/>
    </source>
</evidence>
<dbReference type="Pfam" id="PF10435">
    <property type="entry name" value="BetaGal_dom2"/>
    <property type="match status" value="1"/>
</dbReference>
<dbReference type="PANTHER" id="PTHR42037:SF1">
    <property type="match status" value="1"/>
</dbReference>
<feature type="domain" description="Beta-galactosidase" evidence="3">
    <location>
        <begin position="463"/>
        <end position="627"/>
    </location>
</feature>
<dbReference type="Pfam" id="PF14441">
    <property type="entry name" value="OTT_1508_deam"/>
    <property type="match status" value="1"/>
</dbReference>
<keyword evidence="2" id="KW-0326">Glycosidase</keyword>